<name>A0ABQ3IIM0_9GAMM</name>
<keyword evidence="8" id="KW-1134">Transmembrane beta strand</keyword>
<keyword evidence="13 18" id="KW-0106">Calcium</keyword>
<evidence type="ECO:0000256" key="2">
    <source>
        <dbReference type="ARBA" id="ARBA00001604"/>
    </source>
</evidence>
<organism evidence="19 20">
    <name type="scientific">Thalassotalea profundi</name>
    <dbReference type="NCBI Taxonomy" id="2036687"/>
    <lineage>
        <taxon>Bacteria</taxon>
        <taxon>Pseudomonadati</taxon>
        <taxon>Pseudomonadota</taxon>
        <taxon>Gammaproteobacteria</taxon>
        <taxon>Alteromonadales</taxon>
        <taxon>Colwelliaceae</taxon>
        <taxon>Thalassotalea</taxon>
    </lineage>
</organism>
<dbReference type="PANTHER" id="PTHR40457">
    <property type="entry name" value="PHOSPHOLIPASE A1"/>
    <property type="match status" value="1"/>
</dbReference>
<keyword evidence="11 18" id="KW-0732">Signal</keyword>
<evidence type="ECO:0000256" key="10">
    <source>
        <dbReference type="ARBA" id="ARBA00022723"/>
    </source>
</evidence>
<evidence type="ECO:0000313" key="19">
    <source>
        <dbReference type="EMBL" id="GHE82833.1"/>
    </source>
</evidence>
<keyword evidence="15 18" id="KW-0443">Lipid metabolism</keyword>
<comment type="caution">
    <text evidence="19">The sequence shown here is derived from an EMBL/GenBank/DDBJ whole genome shotgun (WGS) entry which is preliminary data.</text>
</comment>
<comment type="similarity">
    <text evidence="3 18">Belongs to the phospholipase A1 family.</text>
</comment>
<evidence type="ECO:0000256" key="18">
    <source>
        <dbReference type="RuleBase" id="RU366027"/>
    </source>
</evidence>
<keyword evidence="20" id="KW-1185">Reference proteome</keyword>
<evidence type="ECO:0000256" key="4">
    <source>
        <dbReference type="ARBA" id="ARBA00011702"/>
    </source>
</evidence>
<dbReference type="RefSeq" id="WP_229817029.1">
    <property type="nucleotide sequence ID" value="NZ_BNAH01000003.1"/>
</dbReference>
<evidence type="ECO:0000256" key="8">
    <source>
        <dbReference type="ARBA" id="ARBA00022452"/>
    </source>
</evidence>
<sequence length="349" mass="40220">MGLFNITRLVPQLMLATSLSLTSTIVSADQKALEECVMEKFNNADGDLTLTQLRTMCSKDLLFKEEIEKISVANKKDIKLGVISRRILNEKQTKFKPYVITPHKLNYILPAYTTNAINKNVFSSIESYQENLSDLETFFQISLKVPLNQHNLFIEGDGLYLGFTLQAWWQIYAKNISKPFRETNYQPELFYIAPFNWHPFEGNTGFILGVEHQSNGRSNEFSRSWNRVYGGFLFEKNNFALSFKPWIRLSEDEKKYPLDPSGDDNPDISDYMGHFELAMAHKWDNFELSLMTRQNFDKNKGAAQLGFTFPLWGNLRGFATIFSGYGESLIDYNYKQTRYGLGIALTNIL</sequence>
<dbReference type="InterPro" id="IPR003187">
    <property type="entry name" value="PLipase_A1"/>
</dbReference>
<protein>
    <recommendedName>
        <fullName evidence="7 18">Phospholipase A1</fullName>
        <ecNumber evidence="5 18">3.1.1.32</ecNumber>
        <ecNumber evidence="6 18">3.1.1.4</ecNumber>
    </recommendedName>
    <alternativeName>
        <fullName evidence="18">Phosphatidylcholine 1-acylhydrolase</fullName>
    </alternativeName>
</protein>
<evidence type="ECO:0000256" key="1">
    <source>
        <dbReference type="ARBA" id="ARBA00000111"/>
    </source>
</evidence>
<feature type="chain" id="PRO_5044974560" description="Phospholipase A1" evidence="18">
    <location>
        <begin position="29"/>
        <end position="349"/>
    </location>
</feature>
<evidence type="ECO:0000256" key="9">
    <source>
        <dbReference type="ARBA" id="ARBA00022692"/>
    </source>
</evidence>
<dbReference type="Pfam" id="PF02253">
    <property type="entry name" value="PLA1"/>
    <property type="match status" value="1"/>
</dbReference>
<dbReference type="EC" id="3.1.1.4" evidence="6 18"/>
<dbReference type="PRINTS" id="PR01486">
    <property type="entry name" value="PHPHLIPASEA1"/>
</dbReference>
<keyword evidence="12 18" id="KW-0378">Hydrolase</keyword>
<proteinExistence type="inferred from homology"/>
<evidence type="ECO:0000256" key="14">
    <source>
        <dbReference type="ARBA" id="ARBA00022963"/>
    </source>
</evidence>
<keyword evidence="16" id="KW-0472">Membrane</keyword>
<keyword evidence="17 18" id="KW-0998">Cell outer membrane</keyword>
<dbReference type="Gene3D" id="2.40.230.10">
    <property type="entry name" value="Phospholipase A1"/>
    <property type="match status" value="1"/>
</dbReference>
<comment type="catalytic activity">
    <reaction evidence="2 18">
        <text>a 1,2-diacyl-sn-glycero-3-phosphocholine + H2O = a 1-acyl-sn-glycero-3-phosphocholine + a fatty acid + H(+)</text>
        <dbReference type="Rhea" id="RHEA:15801"/>
        <dbReference type="ChEBI" id="CHEBI:15377"/>
        <dbReference type="ChEBI" id="CHEBI:15378"/>
        <dbReference type="ChEBI" id="CHEBI:28868"/>
        <dbReference type="ChEBI" id="CHEBI:57643"/>
        <dbReference type="ChEBI" id="CHEBI:58168"/>
        <dbReference type="EC" id="3.1.1.4"/>
    </reaction>
</comment>
<feature type="signal peptide" evidence="18">
    <location>
        <begin position="1"/>
        <end position="28"/>
    </location>
</feature>
<gene>
    <name evidence="19" type="ORF">GCM10011501_08930</name>
</gene>
<dbReference type="EMBL" id="BNAH01000003">
    <property type="protein sequence ID" value="GHE82833.1"/>
    <property type="molecule type" value="Genomic_DNA"/>
</dbReference>
<evidence type="ECO:0000256" key="5">
    <source>
        <dbReference type="ARBA" id="ARBA00013179"/>
    </source>
</evidence>
<evidence type="ECO:0000256" key="3">
    <source>
        <dbReference type="ARBA" id="ARBA00010525"/>
    </source>
</evidence>
<reference evidence="20" key="1">
    <citation type="journal article" date="2019" name="Int. J. Syst. Evol. Microbiol.">
        <title>The Global Catalogue of Microorganisms (GCM) 10K type strain sequencing project: providing services to taxonomists for standard genome sequencing and annotation.</title>
        <authorList>
            <consortium name="The Broad Institute Genomics Platform"/>
            <consortium name="The Broad Institute Genome Sequencing Center for Infectious Disease"/>
            <person name="Wu L."/>
            <person name="Ma J."/>
        </authorList>
    </citation>
    <scope>NUCLEOTIDE SEQUENCE [LARGE SCALE GENOMIC DNA]</scope>
    <source>
        <strain evidence="20">CGMCC 1.15922</strain>
    </source>
</reference>
<evidence type="ECO:0000256" key="6">
    <source>
        <dbReference type="ARBA" id="ARBA00013278"/>
    </source>
</evidence>
<evidence type="ECO:0000256" key="7">
    <source>
        <dbReference type="ARBA" id="ARBA00021726"/>
    </source>
</evidence>
<evidence type="ECO:0000256" key="17">
    <source>
        <dbReference type="ARBA" id="ARBA00023237"/>
    </source>
</evidence>
<dbReference type="InterPro" id="IPR036541">
    <property type="entry name" value="PLipase_A1_sf"/>
</dbReference>
<keyword evidence="10 18" id="KW-0479">Metal-binding</keyword>
<evidence type="ECO:0000256" key="12">
    <source>
        <dbReference type="ARBA" id="ARBA00022801"/>
    </source>
</evidence>
<comment type="function">
    <text evidence="18">Hydrolysis of phosphatidylcholine with phospholipase A2 (EC 3.1.1.4) and phospholipase A1 (EC 3.1.1.32) activities.</text>
</comment>
<evidence type="ECO:0000256" key="11">
    <source>
        <dbReference type="ARBA" id="ARBA00022729"/>
    </source>
</evidence>
<comment type="subcellular location">
    <subcellularLocation>
        <location evidence="18">Cell outer membrane</location>
        <topology evidence="18">Multi-pass membrane protein</topology>
    </subcellularLocation>
    <text evidence="18">One of the very few enzymes located there.</text>
</comment>
<dbReference type="Proteomes" id="UP000626370">
    <property type="component" value="Unassembled WGS sequence"/>
</dbReference>
<accession>A0ABQ3IIM0</accession>
<dbReference type="SUPFAM" id="SSF56931">
    <property type="entry name" value="Outer membrane phospholipase A (OMPLA)"/>
    <property type="match status" value="1"/>
</dbReference>
<evidence type="ECO:0000313" key="20">
    <source>
        <dbReference type="Proteomes" id="UP000626370"/>
    </source>
</evidence>
<comment type="subunit">
    <text evidence="4 18">Homodimer; dimerization is reversible, and the dimeric form is the active one.</text>
</comment>
<keyword evidence="9" id="KW-0812">Transmembrane</keyword>
<dbReference type="CDD" id="cd00541">
    <property type="entry name" value="OMPLA"/>
    <property type="match status" value="1"/>
</dbReference>
<comment type="cofactor">
    <cofactor evidence="18">
        <name>Ca(2+)</name>
        <dbReference type="ChEBI" id="CHEBI:29108"/>
    </cofactor>
    <text evidence="18">Binds 1 Ca(2+) ion per monomer. In the dimeric form the Ca(2+) is bound by different amino acids with binding of each Ca(2+) shared with ligands coming from each monomer. The Ca(2+) ion may have a role in catalysis.</text>
</comment>
<evidence type="ECO:0000256" key="16">
    <source>
        <dbReference type="ARBA" id="ARBA00023136"/>
    </source>
</evidence>
<evidence type="ECO:0000256" key="15">
    <source>
        <dbReference type="ARBA" id="ARBA00023098"/>
    </source>
</evidence>
<dbReference type="EC" id="3.1.1.32" evidence="5 18"/>
<comment type="catalytic activity">
    <reaction evidence="1 18">
        <text>a 1,2-diacyl-sn-glycero-3-phosphocholine + H2O = a 2-acyl-sn-glycero-3-phosphocholine + a fatty acid + H(+)</text>
        <dbReference type="Rhea" id="RHEA:18689"/>
        <dbReference type="ChEBI" id="CHEBI:15377"/>
        <dbReference type="ChEBI" id="CHEBI:15378"/>
        <dbReference type="ChEBI" id="CHEBI:28868"/>
        <dbReference type="ChEBI" id="CHEBI:57643"/>
        <dbReference type="ChEBI" id="CHEBI:57875"/>
        <dbReference type="EC" id="3.1.1.32"/>
    </reaction>
</comment>
<dbReference type="PANTHER" id="PTHR40457:SF1">
    <property type="entry name" value="PHOSPHOLIPASE A1"/>
    <property type="match status" value="1"/>
</dbReference>
<evidence type="ECO:0000256" key="13">
    <source>
        <dbReference type="ARBA" id="ARBA00022837"/>
    </source>
</evidence>
<keyword evidence="14 18" id="KW-0442">Lipid degradation</keyword>